<protein>
    <submittedName>
        <fullName evidence="7">Carbohydrate-binding protein</fullName>
    </submittedName>
</protein>
<dbReference type="GO" id="GO:0016020">
    <property type="term" value="C:membrane"/>
    <property type="evidence" value="ECO:0007669"/>
    <property type="project" value="GOC"/>
</dbReference>
<dbReference type="AlphaFoldDB" id="A0A921FA45"/>
<reference evidence="7" key="1">
    <citation type="journal article" date="2021" name="PeerJ">
        <title>Extensive microbial diversity within the chicken gut microbiome revealed by metagenomics and culture.</title>
        <authorList>
            <person name="Gilroy R."/>
            <person name="Ravi A."/>
            <person name="Getino M."/>
            <person name="Pursley I."/>
            <person name="Horton D.L."/>
            <person name="Alikhan N.F."/>
            <person name="Baker D."/>
            <person name="Gharbi K."/>
            <person name="Hall N."/>
            <person name="Watson M."/>
            <person name="Adriaenssens E.M."/>
            <person name="Foster-Nyarko E."/>
            <person name="Jarju S."/>
            <person name="Secka A."/>
            <person name="Antonio M."/>
            <person name="Oren A."/>
            <person name="Chaudhuri R.R."/>
            <person name="La Ragione R."/>
            <person name="Hildebrand F."/>
            <person name="Pallen M.J."/>
        </authorList>
    </citation>
    <scope>NUCLEOTIDE SEQUENCE</scope>
    <source>
        <strain evidence="7">CHK174-6876</strain>
    </source>
</reference>
<dbReference type="Gene3D" id="2.60.120.260">
    <property type="entry name" value="Galactose-binding domain-like"/>
    <property type="match status" value="1"/>
</dbReference>
<dbReference type="InterPro" id="IPR001139">
    <property type="entry name" value="Glyco_hydro_30"/>
</dbReference>
<evidence type="ECO:0000256" key="1">
    <source>
        <dbReference type="ARBA" id="ARBA00005382"/>
    </source>
</evidence>
<sequence length="695" mass="77601">MQTKTKVRLLTTLTFGAALAIGTTANAASPGRPDKLLHVDPATATTFEAENAIDQTNVTIENKPAASQGKNVGGIYNSSEVGYPMKFAADGKYKVTIRWAVGKGGTTKDIANILLDGTKVDSLTGNYTGGWGDKADQWKEVTTEVNVTKGVHSLGIHATTSGFNIDKVSVQRVGDYTPVSTTKKSHAPIIRLRGVHNTLTSTELSQSQIWYNQDTQIQNKITRQSPLNLTLTDRTDVPTIYIDPSKKGQTFLGMGTSMEGSTIANLSKMSTFERRRILRNLVDPVHGAGMTMFRICIGTSDFTGDDFYTYYDHKPAGYGNQDGYDTQTPAKDMHPDWYNRTGNGFSIKKDEQNGTIDVIQELMQEARIVGVKNQVKLFASSWSAPGWMKEPTQNTGSDNYKPNDLLIKGGKLRDDMVDNLARYEVRFLEEYAKKGIKIYGLTIQNEPQNETVYPSMLVNAEQNGRVAVKIRQYAAQSPVLRRMGISHPKIWAFDHNFSKGQAYMDEMFAKVPEAKRAISGTAFHDYDGEPTAMNSVLKKYQNQIPGFSVNLTERSVWGTKGADRILQYFRNGAQSYNSWVTMLDSNTSPTKFPWKVDPTLLIKDPANRNYWTTPEYYVMGQFGRYVRPGMKVISSTYGSTDSITNAVFYDQFRHSYVMVAVNQTLEPQQFKAQFHGKQFLATTPAKNVATYSWHE</sequence>
<dbReference type="PROSITE" id="PS51175">
    <property type="entry name" value="CBM6"/>
    <property type="match status" value="1"/>
</dbReference>
<organism evidence="7 8">
    <name type="scientific">Ligilactobacillus acidipiscis</name>
    <dbReference type="NCBI Taxonomy" id="89059"/>
    <lineage>
        <taxon>Bacteria</taxon>
        <taxon>Bacillati</taxon>
        <taxon>Bacillota</taxon>
        <taxon>Bacilli</taxon>
        <taxon>Lactobacillales</taxon>
        <taxon>Lactobacillaceae</taxon>
        <taxon>Ligilactobacillus</taxon>
    </lineage>
</organism>
<evidence type="ECO:0000313" key="7">
    <source>
        <dbReference type="EMBL" id="HJE98161.1"/>
    </source>
</evidence>
<dbReference type="SUPFAM" id="SSF49785">
    <property type="entry name" value="Galactose-binding domain-like"/>
    <property type="match status" value="1"/>
</dbReference>
<dbReference type="GO" id="GO:0004348">
    <property type="term" value="F:glucosylceramidase activity"/>
    <property type="evidence" value="ECO:0007669"/>
    <property type="project" value="InterPro"/>
</dbReference>
<comment type="similarity">
    <text evidence="1 4">Belongs to the glycosyl hydrolase 30 family.</text>
</comment>
<evidence type="ECO:0000256" key="2">
    <source>
        <dbReference type="ARBA" id="ARBA00022729"/>
    </source>
</evidence>
<dbReference type="Proteomes" id="UP000707535">
    <property type="component" value="Unassembled WGS sequence"/>
</dbReference>
<dbReference type="PANTHER" id="PTHR11069:SF23">
    <property type="entry name" value="LYSOSOMAL ACID GLUCOSYLCERAMIDASE"/>
    <property type="match status" value="1"/>
</dbReference>
<dbReference type="Gene3D" id="3.20.20.80">
    <property type="entry name" value="Glycosidases"/>
    <property type="match status" value="1"/>
</dbReference>
<evidence type="ECO:0000256" key="4">
    <source>
        <dbReference type="RuleBase" id="RU361188"/>
    </source>
</evidence>
<dbReference type="GO" id="GO:0006680">
    <property type="term" value="P:glucosylceramide catabolic process"/>
    <property type="evidence" value="ECO:0007669"/>
    <property type="project" value="TreeGrafter"/>
</dbReference>
<dbReference type="InterPro" id="IPR008979">
    <property type="entry name" value="Galactose-bd-like_sf"/>
</dbReference>
<feature type="signal peptide" evidence="5">
    <location>
        <begin position="1"/>
        <end position="27"/>
    </location>
</feature>
<evidence type="ECO:0000256" key="3">
    <source>
        <dbReference type="ARBA" id="ARBA00022801"/>
    </source>
</evidence>
<keyword evidence="3 4" id="KW-0378">Hydrolase</keyword>
<reference evidence="7" key="2">
    <citation type="submission" date="2021-09" db="EMBL/GenBank/DDBJ databases">
        <authorList>
            <person name="Gilroy R."/>
        </authorList>
    </citation>
    <scope>NUCLEOTIDE SEQUENCE</scope>
    <source>
        <strain evidence="7">CHK174-6876</strain>
    </source>
</reference>
<proteinExistence type="inferred from homology"/>
<accession>A0A921FA45</accession>
<dbReference type="InterPro" id="IPR006584">
    <property type="entry name" value="Cellulose-bd_IV"/>
</dbReference>
<dbReference type="Pfam" id="PF03422">
    <property type="entry name" value="CBM_6"/>
    <property type="match status" value="1"/>
</dbReference>
<evidence type="ECO:0000313" key="8">
    <source>
        <dbReference type="Proteomes" id="UP000707535"/>
    </source>
</evidence>
<dbReference type="Pfam" id="PF02055">
    <property type="entry name" value="Glyco_hydro_30"/>
    <property type="match status" value="1"/>
</dbReference>
<name>A0A921FA45_9LACO</name>
<gene>
    <name evidence="7" type="ORF">K8V00_11145</name>
</gene>
<dbReference type="GO" id="GO:0030246">
    <property type="term" value="F:carbohydrate binding"/>
    <property type="evidence" value="ECO:0007669"/>
    <property type="project" value="InterPro"/>
</dbReference>
<dbReference type="SUPFAM" id="SSF51445">
    <property type="entry name" value="(Trans)glycosidases"/>
    <property type="match status" value="1"/>
</dbReference>
<feature type="domain" description="CBM6" evidence="6">
    <location>
        <begin position="45"/>
        <end position="171"/>
    </location>
</feature>
<dbReference type="EMBL" id="DYXG01000111">
    <property type="protein sequence ID" value="HJE98161.1"/>
    <property type="molecule type" value="Genomic_DNA"/>
</dbReference>
<evidence type="ECO:0000259" key="6">
    <source>
        <dbReference type="PROSITE" id="PS51175"/>
    </source>
</evidence>
<dbReference type="SMART" id="SM00606">
    <property type="entry name" value="CBD_IV"/>
    <property type="match status" value="1"/>
</dbReference>
<dbReference type="InterPro" id="IPR005084">
    <property type="entry name" value="CBM6"/>
</dbReference>
<keyword evidence="4" id="KW-0326">Glycosidase</keyword>
<keyword evidence="2 5" id="KW-0732">Signal</keyword>
<dbReference type="InterPro" id="IPR017853">
    <property type="entry name" value="GH"/>
</dbReference>
<comment type="caution">
    <text evidence="7">The sequence shown here is derived from an EMBL/GenBank/DDBJ whole genome shotgun (WGS) entry which is preliminary data.</text>
</comment>
<dbReference type="PANTHER" id="PTHR11069">
    <property type="entry name" value="GLUCOSYLCERAMIDASE"/>
    <property type="match status" value="1"/>
</dbReference>
<feature type="chain" id="PRO_5037964347" evidence="5">
    <location>
        <begin position="28"/>
        <end position="695"/>
    </location>
</feature>
<evidence type="ECO:0000256" key="5">
    <source>
        <dbReference type="SAM" id="SignalP"/>
    </source>
</evidence>
<dbReference type="InterPro" id="IPR033453">
    <property type="entry name" value="Glyco_hydro_30_TIM-barrel"/>
</dbReference>